<reference evidence="1" key="1">
    <citation type="submission" date="2013-11" db="EMBL/GenBank/DDBJ databases">
        <title>Genome sequence of the fusiform rust pathogen reveals effectors for host alternation and coevolution with pine.</title>
        <authorList>
            <consortium name="DOE Joint Genome Institute"/>
            <person name="Smith K."/>
            <person name="Pendleton A."/>
            <person name="Kubisiak T."/>
            <person name="Anderson C."/>
            <person name="Salamov A."/>
            <person name="Aerts A."/>
            <person name="Riley R."/>
            <person name="Clum A."/>
            <person name="Lindquist E."/>
            <person name="Ence D."/>
            <person name="Campbell M."/>
            <person name="Kronenberg Z."/>
            <person name="Feau N."/>
            <person name="Dhillon B."/>
            <person name="Hamelin R."/>
            <person name="Burleigh J."/>
            <person name="Smith J."/>
            <person name="Yandell M."/>
            <person name="Nelson C."/>
            <person name="Grigoriev I."/>
            <person name="Davis J."/>
        </authorList>
    </citation>
    <scope>NUCLEOTIDE SEQUENCE</scope>
    <source>
        <strain evidence="1">G11</strain>
    </source>
</reference>
<gene>
    <name evidence="1" type="ORF">CROQUDRAFT_101378</name>
</gene>
<comment type="caution">
    <text evidence="1">The sequence shown here is derived from an EMBL/GenBank/DDBJ whole genome shotgun (WGS) entry which is preliminary data.</text>
</comment>
<organism evidence="1 2">
    <name type="scientific">Cronartium quercuum f. sp. fusiforme G11</name>
    <dbReference type="NCBI Taxonomy" id="708437"/>
    <lineage>
        <taxon>Eukaryota</taxon>
        <taxon>Fungi</taxon>
        <taxon>Dikarya</taxon>
        <taxon>Basidiomycota</taxon>
        <taxon>Pucciniomycotina</taxon>
        <taxon>Pucciniomycetes</taxon>
        <taxon>Pucciniales</taxon>
        <taxon>Coleosporiaceae</taxon>
        <taxon>Cronartium</taxon>
    </lineage>
</organism>
<evidence type="ECO:0000313" key="1">
    <source>
        <dbReference type="EMBL" id="KAG0139549.1"/>
    </source>
</evidence>
<sequence length="94" mass="10018">MIHVMDWIYASLGATVADTTLTDMPTNFDEVKPYLAGENSASAGEAIDAFWMHMIVSNIYLILGQITLQLLSISASSAFVECIFSVSGGIATPA</sequence>
<accession>A0A9P6N8C2</accession>
<proteinExistence type="predicted"/>
<dbReference type="Proteomes" id="UP000886653">
    <property type="component" value="Unassembled WGS sequence"/>
</dbReference>
<name>A0A9P6N8C2_9BASI</name>
<dbReference type="EMBL" id="MU167565">
    <property type="protein sequence ID" value="KAG0139549.1"/>
    <property type="molecule type" value="Genomic_DNA"/>
</dbReference>
<keyword evidence="2" id="KW-1185">Reference proteome</keyword>
<dbReference type="AlphaFoldDB" id="A0A9P6N8C2"/>
<evidence type="ECO:0000313" key="2">
    <source>
        <dbReference type="Proteomes" id="UP000886653"/>
    </source>
</evidence>
<protein>
    <submittedName>
        <fullName evidence="1">Uncharacterized protein</fullName>
    </submittedName>
</protein>